<accession>A0A699RA49</accession>
<organism evidence="1">
    <name type="scientific">Tanacetum cinerariifolium</name>
    <name type="common">Dalmatian daisy</name>
    <name type="synonym">Chrysanthemum cinerariifolium</name>
    <dbReference type="NCBI Taxonomy" id="118510"/>
    <lineage>
        <taxon>Eukaryota</taxon>
        <taxon>Viridiplantae</taxon>
        <taxon>Streptophyta</taxon>
        <taxon>Embryophyta</taxon>
        <taxon>Tracheophyta</taxon>
        <taxon>Spermatophyta</taxon>
        <taxon>Magnoliopsida</taxon>
        <taxon>eudicotyledons</taxon>
        <taxon>Gunneridae</taxon>
        <taxon>Pentapetalae</taxon>
        <taxon>asterids</taxon>
        <taxon>campanulids</taxon>
        <taxon>Asterales</taxon>
        <taxon>Asteraceae</taxon>
        <taxon>Asteroideae</taxon>
        <taxon>Anthemideae</taxon>
        <taxon>Anthemidinae</taxon>
        <taxon>Tanacetum</taxon>
    </lineage>
</organism>
<name>A0A699RA49_TANCI</name>
<comment type="caution">
    <text evidence="1">The sequence shown here is derived from an EMBL/GenBank/DDBJ whole genome shotgun (WGS) entry which is preliminary data.</text>
</comment>
<reference evidence="1" key="1">
    <citation type="journal article" date="2019" name="Sci. Rep.">
        <title>Draft genome of Tanacetum cinerariifolium, the natural source of mosquito coil.</title>
        <authorList>
            <person name="Yamashiro T."/>
            <person name="Shiraishi A."/>
            <person name="Satake H."/>
            <person name="Nakayama K."/>
        </authorList>
    </citation>
    <scope>NUCLEOTIDE SEQUENCE</scope>
</reference>
<protein>
    <submittedName>
        <fullName evidence="1">Uncharacterized protein</fullName>
    </submittedName>
</protein>
<gene>
    <name evidence="1" type="ORF">Tci_853977</name>
</gene>
<dbReference type="EMBL" id="BKCJ011082312">
    <property type="protein sequence ID" value="GFC82007.1"/>
    <property type="molecule type" value="Genomic_DNA"/>
</dbReference>
<proteinExistence type="predicted"/>
<evidence type="ECO:0000313" key="1">
    <source>
        <dbReference type="EMBL" id="GFC82007.1"/>
    </source>
</evidence>
<sequence>MPTPSPSPLASLSPPSTGERLARCTALVTLSPPLPPPLHMPPHVDHSQRVDLLMKDKIAHQGTIQIIEDEAYVAREAWAYSIGLSQGVHYELQTHQAGVCTRVSALDTPDTATVAEYSHSDTTLVT</sequence>
<dbReference type="AlphaFoldDB" id="A0A699RA49"/>